<dbReference type="AlphaFoldDB" id="A0A439CV40"/>
<feature type="domain" description="Xylanolytic transcriptional activator regulatory" evidence="6">
    <location>
        <begin position="11"/>
        <end position="122"/>
    </location>
</feature>
<evidence type="ECO:0000256" key="5">
    <source>
        <dbReference type="ARBA" id="ARBA00023242"/>
    </source>
</evidence>
<dbReference type="GO" id="GO:0003677">
    <property type="term" value="F:DNA binding"/>
    <property type="evidence" value="ECO:0007669"/>
    <property type="project" value="UniProtKB-KW"/>
</dbReference>
<dbReference type="GO" id="GO:0008270">
    <property type="term" value="F:zinc ion binding"/>
    <property type="evidence" value="ECO:0007669"/>
    <property type="project" value="InterPro"/>
</dbReference>
<evidence type="ECO:0000256" key="2">
    <source>
        <dbReference type="ARBA" id="ARBA00023015"/>
    </source>
</evidence>
<dbReference type="STRING" id="363999.A0A439CV40"/>
<evidence type="ECO:0000313" key="7">
    <source>
        <dbReference type="EMBL" id="RWA06038.1"/>
    </source>
</evidence>
<dbReference type="GO" id="GO:0006351">
    <property type="term" value="P:DNA-templated transcription"/>
    <property type="evidence" value="ECO:0007669"/>
    <property type="project" value="InterPro"/>
</dbReference>
<dbReference type="PANTHER" id="PTHR46910:SF37">
    <property type="entry name" value="ZN(II)2CYS6 TRANSCRIPTION FACTOR (EUROFUNG)"/>
    <property type="match status" value="1"/>
</dbReference>
<proteinExistence type="predicted"/>
<sequence>MRRPSRKGLDSLSSTESFRRRMVFWIVYILDRDLALRSKAPYTQLDAETDVELPGLDDKDRIGMLTSSTGGISVNYLRKRVELARIQGRVYDILYSWRSHLLTPDQRLNDISLVAQMLSEWRGTIPAELLHPGGLFQCFSGTPAFLVMDMYNRHLECLFRIHDIFSFDDSWLGRTHCYLSPAVIELGGDEVDGKLVKSGLAPLPEAWGDCIQYGRTCLELSVFGNFT</sequence>
<dbReference type="Proteomes" id="UP000286045">
    <property type="component" value="Unassembled WGS sequence"/>
</dbReference>
<dbReference type="InterPro" id="IPR050987">
    <property type="entry name" value="AtrR-like"/>
</dbReference>
<organism evidence="7 8">
    <name type="scientific">Xylaria grammica</name>
    <dbReference type="NCBI Taxonomy" id="363999"/>
    <lineage>
        <taxon>Eukaryota</taxon>
        <taxon>Fungi</taxon>
        <taxon>Dikarya</taxon>
        <taxon>Ascomycota</taxon>
        <taxon>Pezizomycotina</taxon>
        <taxon>Sordariomycetes</taxon>
        <taxon>Xylariomycetidae</taxon>
        <taxon>Xylariales</taxon>
        <taxon>Xylariaceae</taxon>
        <taxon>Xylaria</taxon>
    </lineage>
</organism>
<comment type="caution">
    <text evidence="7">The sequence shown here is derived from an EMBL/GenBank/DDBJ whole genome shotgun (WGS) entry which is preliminary data.</text>
</comment>
<evidence type="ECO:0000256" key="3">
    <source>
        <dbReference type="ARBA" id="ARBA00023125"/>
    </source>
</evidence>
<dbReference type="GO" id="GO:0005634">
    <property type="term" value="C:nucleus"/>
    <property type="evidence" value="ECO:0007669"/>
    <property type="project" value="UniProtKB-SubCell"/>
</dbReference>
<keyword evidence="5" id="KW-0539">Nucleus</keyword>
<keyword evidence="2" id="KW-0805">Transcription regulation</keyword>
<comment type="subcellular location">
    <subcellularLocation>
        <location evidence="1">Nucleus</location>
    </subcellularLocation>
</comment>
<dbReference type="EMBL" id="RYZI01000374">
    <property type="protein sequence ID" value="RWA06038.1"/>
    <property type="molecule type" value="Genomic_DNA"/>
</dbReference>
<dbReference type="PANTHER" id="PTHR46910">
    <property type="entry name" value="TRANSCRIPTION FACTOR PDR1"/>
    <property type="match status" value="1"/>
</dbReference>
<evidence type="ECO:0000256" key="1">
    <source>
        <dbReference type="ARBA" id="ARBA00004123"/>
    </source>
</evidence>
<reference evidence="7 8" key="1">
    <citation type="submission" date="2018-12" db="EMBL/GenBank/DDBJ databases">
        <title>Draft genome sequence of Xylaria grammica IHI A82.</title>
        <authorList>
            <person name="Buettner E."/>
            <person name="Kellner H."/>
        </authorList>
    </citation>
    <scope>NUCLEOTIDE SEQUENCE [LARGE SCALE GENOMIC DNA]</scope>
    <source>
        <strain evidence="7 8">IHI A82</strain>
    </source>
</reference>
<dbReference type="GO" id="GO:0003700">
    <property type="term" value="F:DNA-binding transcription factor activity"/>
    <property type="evidence" value="ECO:0007669"/>
    <property type="project" value="InterPro"/>
</dbReference>
<dbReference type="CDD" id="cd12148">
    <property type="entry name" value="fungal_TF_MHR"/>
    <property type="match status" value="1"/>
</dbReference>
<keyword evidence="4" id="KW-0804">Transcription</keyword>
<keyword evidence="3" id="KW-0238">DNA-binding</keyword>
<evidence type="ECO:0000313" key="8">
    <source>
        <dbReference type="Proteomes" id="UP000286045"/>
    </source>
</evidence>
<name>A0A439CV40_9PEZI</name>
<protein>
    <recommendedName>
        <fullName evidence="6">Xylanolytic transcriptional activator regulatory domain-containing protein</fullName>
    </recommendedName>
</protein>
<dbReference type="InterPro" id="IPR007219">
    <property type="entry name" value="XnlR_reg_dom"/>
</dbReference>
<evidence type="ECO:0000259" key="6">
    <source>
        <dbReference type="Pfam" id="PF04082"/>
    </source>
</evidence>
<evidence type="ECO:0000256" key="4">
    <source>
        <dbReference type="ARBA" id="ARBA00023163"/>
    </source>
</evidence>
<accession>A0A439CV40</accession>
<gene>
    <name evidence="7" type="ORF">EKO27_g9067</name>
</gene>
<keyword evidence="8" id="KW-1185">Reference proteome</keyword>
<dbReference type="Pfam" id="PF04082">
    <property type="entry name" value="Fungal_trans"/>
    <property type="match status" value="1"/>
</dbReference>